<feature type="compositionally biased region" description="Basic and acidic residues" evidence="1">
    <location>
        <begin position="10"/>
        <end position="62"/>
    </location>
</feature>
<proteinExistence type="predicted"/>
<keyword evidence="3" id="KW-1185">Reference proteome</keyword>
<feature type="region of interest" description="Disordered" evidence="1">
    <location>
        <begin position="96"/>
        <end position="159"/>
    </location>
</feature>
<name>A0A5C3KU36_COPMA</name>
<protein>
    <submittedName>
        <fullName evidence="2">Uncharacterized protein</fullName>
    </submittedName>
</protein>
<reference evidence="2 3" key="1">
    <citation type="journal article" date="2019" name="Nat. Ecol. Evol.">
        <title>Megaphylogeny resolves global patterns of mushroom evolution.</title>
        <authorList>
            <person name="Varga T."/>
            <person name="Krizsan K."/>
            <person name="Foldi C."/>
            <person name="Dima B."/>
            <person name="Sanchez-Garcia M."/>
            <person name="Sanchez-Ramirez S."/>
            <person name="Szollosi G.J."/>
            <person name="Szarkandi J.G."/>
            <person name="Papp V."/>
            <person name="Albert L."/>
            <person name="Andreopoulos W."/>
            <person name="Angelini C."/>
            <person name="Antonin V."/>
            <person name="Barry K.W."/>
            <person name="Bougher N.L."/>
            <person name="Buchanan P."/>
            <person name="Buyck B."/>
            <person name="Bense V."/>
            <person name="Catcheside P."/>
            <person name="Chovatia M."/>
            <person name="Cooper J."/>
            <person name="Damon W."/>
            <person name="Desjardin D."/>
            <person name="Finy P."/>
            <person name="Geml J."/>
            <person name="Haridas S."/>
            <person name="Hughes K."/>
            <person name="Justo A."/>
            <person name="Karasinski D."/>
            <person name="Kautmanova I."/>
            <person name="Kiss B."/>
            <person name="Kocsube S."/>
            <person name="Kotiranta H."/>
            <person name="LaButti K.M."/>
            <person name="Lechner B.E."/>
            <person name="Liimatainen K."/>
            <person name="Lipzen A."/>
            <person name="Lukacs Z."/>
            <person name="Mihaltcheva S."/>
            <person name="Morgado L.N."/>
            <person name="Niskanen T."/>
            <person name="Noordeloos M.E."/>
            <person name="Ohm R.A."/>
            <person name="Ortiz-Santana B."/>
            <person name="Ovrebo C."/>
            <person name="Racz N."/>
            <person name="Riley R."/>
            <person name="Savchenko A."/>
            <person name="Shiryaev A."/>
            <person name="Soop K."/>
            <person name="Spirin V."/>
            <person name="Szebenyi C."/>
            <person name="Tomsovsky M."/>
            <person name="Tulloss R.E."/>
            <person name="Uehling J."/>
            <person name="Grigoriev I.V."/>
            <person name="Vagvolgyi C."/>
            <person name="Papp T."/>
            <person name="Martin F.M."/>
            <person name="Miettinen O."/>
            <person name="Hibbett D.S."/>
            <person name="Nagy L.G."/>
        </authorList>
    </citation>
    <scope>NUCLEOTIDE SEQUENCE [LARGE SCALE GENOMIC DNA]</scope>
    <source>
        <strain evidence="2 3">CBS 121175</strain>
    </source>
</reference>
<dbReference type="AlphaFoldDB" id="A0A5C3KU36"/>
<evidence type="ECO:0000256" key="1">
    <source>
        <dbReference type="SAM" id="MobiDB-lite"/>
    </source>
</evidence>
<dbReference type="EMBL" id="ML210206">
    <property type="protein sequence ID" value="TFK24121.1"/>
    <property type="molecule type" value="Genomic_DNA"/>
</dbReference>
<evidence type="ECO:0000313" key="3">
    <source>
        <dbReference type="Proteomes" id="UP000307440"/>
    </source>
</evidence>
<accession>A0A5C3KU36</accession>
<feature type="region of interest" description="Disordered" evidence="1">
    <location>
        <begin position="1"/>
        <end position="78"/>
    </location>
</feature>
<organism evidence="2 3">
    <name type="scientific">Coprinopsis marcescibilis</name>
    <name type="common">Agaric fungus</name>
    <name type="synonym">Psathyrella marcescibilis</name>
    <dbReference type="NCBI Taxonomy" id="230819"/>
    <lineage>
        <taxon>Eukaryota</taxon>
        <taxon>Fungi</taxon>
        <taxon>Dikarya</taxon>
        <taxon>Basidiomycota</taxon>
        <taxon>Agaricomycotina</taxon>
        <taxon>Agaricomycetes</taxon>
        <taxon>Agaricomycetidae</taxon>
        <taxon>Agaricales</taxon>
        <taxon>Agaricineae</taxon>
        <taxon>Psathyrellaceae</taxon>
        <taxon>Coprinopsis</taxon>
    </lineage>
</organism>
<sequence length="159" mass="18417">MGFGKGIGIGEREWERGGKEQLETSCSDKKDEVNDPISKRVDGDDDEVKVVTEDRPGKDSEWGRVTAQRKNKARTGNQRLEMVVVPRWLSPRRRRGEAGIQAIHPSTVEGGVEVPSNIEMQRNQKKKKRGREKDGERGPPCRRRQKYKRRPRWTQRRTK</sequence>
<gene>
    <name evidence="2" type="ORF">FA15DRAFT_656197</name>
</gene>
<feature type="compositionally biased region" description="Basic residues" evidence="1">
    <location>
        <begin position="140"/>
        <end position="159"/>
    </location>
</feature>
<dbReference type="Proteomes" id="UP000307440">
    <property type="component" value="Unassembled WGS sequence"/>
</dbReference>
<evidence type="ECO:0000313" key="2">
    <source>
        <dbReference type="EMBL" id="TFK24121.1"/>
    </source>
</evidence>